<reference evidence="7 8" key="1">
    <citation type="journal article" date="2013" name="Nat. Commun.">
        <title>Genome sequence and functional genomic analysis of the oil-degrading bacterium Oleispira antarctica.</title>
        <authorList>
            <person name="Kube M."/>
            <person name="Chernikova T.N."/>
            <person name="Al-Ramahi Y."/>
            <person name="Beloqui A."/>
            <person name="Lopez-Cortez N."/>
            <person name="Guazzaroni M.E."/>
            <person name="Heipieper H.J."/>
            <person name="Klages S."/>
            <person name="Kotsyurbenko O.R."/>
            <person name="Langer I."/>
            <person name="Nechitaylo T.Y."/>
            <person name="Lunsdorf H."/>
            <person name="Fernandez M."/>
            <person name="Juarez S."/>
            <person name="Ciordia S."/>
            <person name="Singer A."/>
            <person name="Kagan O."/>
            <person name="Egorova O."/>
            <person name="Petit P.A."/>
            <person name="Stogios P."/>
            <person name="Kim Y."/>
            <person name="Tchigvintsev A."/>
            <person name="Flick R."/>
            <person name="Denaro R."/>
            <person name="Genovese M."/>
            <person name="Albar J.P."/>
            <person name="Reva O.N."/>
            <person name="Martinez-Gomariz M."/>
            <person name="Tran H."/>
            <person name="Ferrer M."/>
            <person name="Savchenko A."/>
            <person name="Yakunin A.F."/>
            <person name="Yakimov M.M."/>
            <person name="Golyshina O.V."/>
            <person name="Reinhardt R."/>
            <person name="Golyshin P.N."/>
        </authorList>
    </citation>
    <scope>NUCLEOTIDE SEQUENCE [LARGE SCALE GENOMIC DNA]</scope>
</reference>
<dbReference type="InterPro" id="IPR029787">
    <property type="entry name" value="Nucleotide_cyclase"/>
</dbReference>
<sequence length="313" mass="35447">MDTEPLVLIADRGLNNQALLADLLVSDAQATSIIHDTQLNFWLQEEVEILPSLLILDFNFFQQQTRVFCQRWLAHPLMRQVPILIMSNDDDEIELLALTCGAVDFLAQPFKPLLTLARIKLHLAQVKEHRRLSSLSMTDALTRIANRRYFDEFYRAEWRRACREQGSLGLIMIDIDHFKAFNDHYGHLQGDECLTAVAQQLKAAVQRPRDFVARFGGEEFIVLLPSIQAEGVRVVAERLQEALANLMITHGYSSASQYVSVSMGLAWCEPDNDFRPDQLIAAADEALYSAKENGRNGFSEVVIVENKPVFQAS</sequence>
<feature type="domain" description="Response regulatory" evidence="5">
    <location>
        <begin position="6"/>
        <end position="123"/>
    </location>
</feature>
<dbReference type="GO" id="GO:1902201">
    <property type="term" value="P:negative regulation of bacterial-type flagellum-dependent cell motility"/>
    <property type="evidence" value="ECO:0007669"/>
    <property type="project" value="TreeGrafter"/>
</dbReference>
<dbReference type="GO" id="GO:0043709">
    <property type="term" value="P:cell adhesion involved in single-species biofilm formation"/>
    <property type="evidence" value="ECO:0007669"/>
    <property type="project" value="TreeGrafter"/>
</dbReference>
<comment type="catalytic activity">
    <reaction evidence="3">
        <text>2 GTP = 3',3'-c-di-GMP + 2 diphosphate</text>
        <dbReference type="Rhea" id="RHEA:24898"/>
        <dbReference type="ChEBI" id="CHEBI:33019"/>
        <dbReference type="ChEBI" id="CHEBI:37565"/>
        <dbReference type="ChEBI" id="CHEBI:58805"/>
        <dbReference type="EC" id="2.7.7.65"/>
    </reaction>
</comment>
<keyword evidence="8" id="KW-1185">Reference proteome</keyword>
<dbReference type="InterPro" id="IPR011006">
    <property type="entry name" value="CheY-like_superfamily"/>
</dbReference>
<evidence type="ECO:0000256" key="3">
    <source>
        <dbReference type="ARBA" id="ARBA00034247"/>
    </source>
</evidence>
<keyword evidence="4" id="KW-0597">Phosphoprotein</keyword>
<evidence type="ECO:0000259" key="6">
    <source>
        <dbReference type="PROSITE" id="PS50887"/>
    </source>
</evidence>
<feature type="domain" description="GGDEF" evidence="6">
    <location>
        <begin position="166"/>
        <end position="303"/>
    </location>
</feature>
<dbReference type="SUPFAM" id="SSF55073">
    <property type="entry name" value="Nucleotide cyclase"/>
    <property type="match status" value="1"/>
</dbReference>
<dbReference type="Gene3D" id="3.30.70.270">
    <property type="match status" value="1"/>
</dbReference>
<dbReference type="Gene3D" id="3.40.50.2300">
    <property type="match status" value="1"/>
</dbReference>
<dbReference type="GO" id="GO:0052621">
    <property type="term" value="F:diguanylate cyclase activity"/>
    <property type="evidence" value="ECO:0007669"/>
    <property type="project" value="UniProtKB-EC"/>
</dbReference>
<gene>
    <name evidence="7" type="ORF">OLEAN_C23320</name>
</gene>
<dbReference type="SUPFAM" id="SSF52172">
    <property type="entry name" value="CheY-like"/>
    <property type="match status" value="1"/>
</dbReference>
<dbReference type="InterPro" id="IPR001789">
    <property type="entry name" value="Sig_transdc_resp-reg_receiver"/>
</dbReference>
<name>R4YSY8_OLEAN</name>
<feature type="modified residue" description="4-aspartylphosphate" evidence="4">
    <location>
        <position position="57"/>
    </location>
</feature>
<dbReference type="PROSITE" id="PS50110">
    <property type="entry name" value="RESPONSE_REGULATORY"/>
    <property type="match status" value="1"/>
</dbReference>
<evidence type="ECO:0000256" key="2">
    <source>
        <dbReference type="ARBA" id="ARBA00012528"/>
    </source>
</evidence>
<dbReference type="FunFam" id="3.30.70.270:FF:000001">
    <property type="entry name" value="Diguanylate cyclase domain protein"/>
    <property type="match status" value="1"/>
</dbReference>
<comment type="cofactor">
    <cofactor evidence="1">
        <name>Mg(2+)</name>
        <dbReference type="ChEBI" id="CHEBI:18420"/>
    </cofactor>
</comment>
<organism evidence="7 8">
    <name type="scientific">Oleispira antarctica RB-8</name>
    <dbReference type="NCBI Taxonomy" id="698738"/>
    <lineage>
        <taxon>Bacteria</taxon>
        <taxon>Pseudomonadati</taxon>
        <taxon>Pseudomonadota</taxon>
        <taxon>Gammaproteobacteria</taxon>
        <taxon>Oceanospirillales</taxon>
        <taxon>Oceanospirillaceae</taxon>
        <taxon>Oleispira</taxon>
    </lineage>
</organism>
<accession>R4YSY8</accession>
<dbReference type="SMART" id="SM00267">
    <property type="entry name" value="GGDEF"/>
    <property type="match status" value="1"/>
</dbReference>
<dbReference type="InterPro" id="IPR043128">
    <property type="entry name" value="Rev_trsase/Diguanyl_cyclase"/>
</dbReference>
<proteinExistence type="predicted"/>
<dbReference type="InterPro" id="IPR000160">
    <property type="entry name" value="GGDEF_dom"/>
</dbReference>
<dbReference type="PROSITE" id="PS50887">
    <property type="entry name" value="GGDEF"/>
    <property type="match status" value="1"/>
</dbReference>
<evidence type="ECO:0000313" key="7">
    <source>
        <dbReference type="EMBL" id="CCK76508.1"/>
    </source>
</evidence>
<dbReference type="InterPro" id="IPR050469">
    <property type="entry name" value="Diguanylate_Cyclase"/>
</dbReference>
<protein>
    <recommendedName>
        <fullName evidence="2">diguanylate cyclase</fullName>
        <ecNumber evidence="2">2.7.7.65</ecNumber>
    </recommendedName>
</protein>
<dbReference type="HOGENOM" id="CLU_000445_11_28_6"/>
<dbReference type="PANTHER" id="PTHR45138:SF9">
    <property type="entry name" value="DIGUANYLATE CYCLASE DGCM-RELATED"/>
    <property type="match status" value="1"/>
</dbReference>
<dbReference type="Proteomes" id="UP000032749">
    <property type="component" value="Chromosome"/>
</dbReference>
<dbReference type="GO" id="GO:0005886">
    <property type="term" value="C:plasma membrane"/>
    <property type="evidence" value="ECO:0007669"/>
    <property type="project" value="TreeGrafter"/>
</dbReference>
<dbReference type="KEGG" id="oai:OLEAN_C23320"/>
<dbReference type="STRING" id="698738.OLEAN_C23320"/>
<dbReference type="CDD" id="cd01949">
    <property type="entry name" value="GGDEF"/>
    <property type="match status" value="1"/>
</dbReference>
<evidence type="ECO:0000313" key="8">
    <source>
        <dbReference type="Proteomes" id="UP000032749"/>
    </source>
</evidence>
<dbReference type="GO" id="GO:0000160">
    <property type="term" value="P:phosphorelay signal transduction system"/>
    <property type="evidence" value="ECO:0007669"/>
    <property type="project" value="InterPro"/>
</dbReference>
<dbReference type="EMBL" id="FO203512">
    <property type="protein sequence ID" value="CCK76508.1"/>
    <property type="molecule type" value="Genomic_DNA"/>
</dbReference>
<dbReference type="PANTHER" id="PTHR45138">
    <property type="entry name" value="REGULATORY COMPONENTS OF SENSORY TRANSDUCTION SYSTEM"/>
    <property type="match status" value="1"/>
</dbReference>
<evidence type="ECO:0000259" key="5">
    <source>
        <dbReference type="PROSITE" id="PS50110"/>
    </source>
</evidence>
<dbReference type="NCBIfam" id="TIGR00254">
    <property type="entry name" value="GGDEF"/>
    <property type="match status" value="1"/>
</dbReference>
<dbReference type="AlphaFoldDB" id="R4YSY8"/>
<evidence type="ECO:0000256" key="4">
    <source>
        <dbReference type="PROSITE-ProRule" id="PRU00169"/>
    </source>
</evidence>
<dbReference type="Pfam" id="PF00990">
    <property type="entry name" value="GGDEF"/>
    <property type="match status" value="1"/>
</dbReference>
<evidence type="ECO:0000256" key="1">
    <source>
        <dbReference type="ARBA" id="ARBA00001946"/>
    </source>
</evidence>
<dbReference type="EC" id="2.7.7.65" evidence="2"/>
<dbReference type="OrthoDB" id="9812260at2"/>